<dbReference type="AlphaFoldDB" id="A0A1F6MCA8"/>
<dbReference type="GO" id="GO:0032196">
    <property type="term" value="P:transposition"/>
    <property type="evidence" value="ECO:0007669"/>
    <property type="project" value="TreeGrafter"/>
</dbReference>
<dbReference type="InterPro" id="IPR025246">
    <property type="entry name" value="IS30-like_HTH"/>
</dbReference>
<keyword evidence="1" id="KW-0233">DNA recombination</keyword>
<dbReference type="GO" id="GO:0006310">
    <property type="term" value="P:DNA recombination"/>
    <property type="evidence" value="ECO:0007669"/>
    <property type="project" value="UniProtKB-KW"/>
</dbReference>
<comment type="caution">
    <text evidence="3">The sequence shown here is derived from an EMBL/GenBank/DDBJ whole genome shotgun (WGS) entry which is preliminary data.</text>
</comment>
<dbReference type="InterPro" id="IPR001584">
    <property type="entry name" value="Integrase_cat-core"/>
</dbReference>
<reference evidence="3 4" key="1">
    <citation type="journal article" date="2016" name="Nat. Commun.">
        <title>Thousands of microbial genomes shed light on interconnected biogeochemical processes in an aquifer system.</title>
        <authorList>
            <person name="Anantharaman K."/>
            <person name="Brown C.T."/>
            <person name="Hug L.A."/>
            <person name="Sharon I."/>
            <person name="Castelle C.J."/>
            <person name="Probst A.J."/>
            <person name="Thomas B.C."/>
            <person name="Singh A."/>
            <person name="Wilkins M.J."/>
            <person name="Karaoz U."/>
            <person name="Brodie E.L."/>
            <person name="Williams K.H."/>
            <person name="Hubbard S.S."/>
            <person name="Banfield J.F."/>
        </authorList>
    </citation>
    <scope>NUCLEOTIDE SEQUENCE [LARGE SCALE GENOMIC DNA]</scope>
</reference>
<proteinExistence type="predicted"/>
<organism evidence="3 4">
    <name type="scientific">Candidatus Magasanikbacteria bacterium RIFCSPHIGHO2_01_FULL_47_8</name>
    <dbReference type="NCBI Taxonomy" id="1798673"/>
    <lineage>
        <taxon>Bacteria</taxon>
        <taxon>Candidatus Magasanikiibacteriota</taxon>
    </lineage>
</organism>
<dbReference type="EMBL" id="MFPU01000053">
    <property type="protein sequence ID" value="OGH69292.1"/>
    <property type="molecule type" value="Genomic_DNA"/>
</dbReference>
<dbReference type="InterPro" id="IPR036397">
    <property type="entry name" value="RNaseH_sf"/>
</dbReference>
<gene>
    <name evidence="3" type="ORF">A2754_00460</name>
</gene>
<accession>A0A1F6MCA8</accession>
<dbReference type="NCBIfam" id="NF033563">
    <property type="entry name" value="transpos_IS30"/>
    <property type="match status" value="1"/>
</dbReference>
<name>A0A1F6MCA8_9BACT</name>
<dbReference type="PANTHER" id="PTHR10948">
    <property type="entry name" value="TRANSPOSASE"/>
    <property type="match status" value="1"/>
</dbReference>
<evidence type="ECO:0000256" key="1">
    <source>
        <dbReference type="ARBA" id="ARBA00023172"/>
    </source>
</evidence>
<dbReference type="InterPro" id="IPR012337">
    <property type="entry name" value="RNaseH-like_sf"/>
</dbReference>
<dbReference type="GO" id="GO:0005829">
    <property type="term" value="C:cytosol"/>
    <property type="evidence" value="ECO:0007669"/>
    <property type="project" value="TreeGrafter"/>
</dbReference>
<dbReference type="Gene3D" id="3.30.420.10">
    <property type="entry name" value="Ribonuclease H-like superfamily/Ribonuclease H"/>
    <property type="match status" value="1"/>
</dbReference>
<dbReference type="Proteomes" id="UP000177953">
    <property type="component" value="Unassembled WGS sequence"/>
</dbReference>
<dbReference type="GO" id="GO:0015074">
    <property type="term" value="P:DNA integration"/>
    <property type="evidence" value="ECO:0007669"/>
    <property type="project" value="InterPro"/>
</dbReference>
<protein>
    <recommendedName>
        <fullName evidence="2">Integrase catalytic domain-containing protein</fullName>
    </recommendedName>
</protein>
<sequence length="327" mass="37589">MSNLDLNERKRIEYFWRGKVGMRAIARFLNRDHTVIARELARNKDRRGRYDAVRAQALADGRAKITNKHKLKKDVVLKQYVVSKLKLGWSPEQIAGRLVAKPPASLAGRTISYESIYRYIYDGEGRFEYLYPYLRKAKPKRFRKCGRKPQKTPIPERVSIHDRPPEVAAKRMVGHWESDTIVFKKQKTAVSVQYERKSQLVRLHALKDKSAEETERALTLTIESVPAPLVKSITFDNGGEGAHHVNLKKIFGITTFHCDPFASWQKGGVENMNGLIRQYLPRDTDMSTMTNEQISEIQERLNNRPRKLLDYLTPNEVIEGEGGALNS</sequence>
<evidence type="ECO:0000313" key="4">
    <source>
        <dbReference type="Proteomes" id="UP000177953"/>
    </source>
</evidence>
<dbReference type="InterPro" id="IPR051917">
    <property type="entry name" value="Transposase-Integrase"/>
</dbReference>
<dbReference type="SUPFAM" id="SSF53098">
    <property type="entry name" value="Ribonuclease H-like"/>
    <property type="match status" value="1"/>
</dbReference>
<dbReference type="Pfam" id="PF13936">
    <property type="entry name" value="HTH_38"/>
    <property type="match status" value="1"/>
</dbReference>
<dbReference type="GO" id="GO:0004803">
    <property type="term" value="F:transposase activity"/>
    <property type="evidence" value="ECO:0007669"/>
    <property type="project" value="TreeGrafter"/>
</dbReference>
<dbReference type="PANTHER" id="PTHR10948:SF23">
    <property type="entry name" value="TRANSPOSASE INSI FOR INSERTION SEQUENCE ELEMENT IS30A-RELATED"/>
    <property type="match status" value="1"/>
</dbReference>
<dbReference type="GO" id="GO:0003676">
    <property type="term" value="F:nucleic acid binding"/>
    <property type="evidence" value="ECO:0007669"/>
    <property type="project" value="InterPro"/>
</dbReference>
<evidence type="ECO:0000313" key="3">
    <source>
        <dbReference type="EMBL" id="OGH69292.1"/>
    </source>
</evidence>
<evidence type="ECO:0000259" key="2">
    <source>
        <dbReference type="PROSITE" id="PS50994"/>
    </source>
</evidence>
<dbReference type="PROSITE" id="PS50994">
    <property type="entry name" value="INTEGRASE"/>
    <property type="match status" value="1"/>
</dbReference>
<feature type="domain" description="Integrase catalytic" evidence="2">
    <location>
        <begin position="160"/>
        <end position="322"/>
    </location>
</feature>
<dbReference type="InterPro" id="IPR053392">
    <property type="entry name" value="Transposase_IS30-like"/>
</dbReference>